<dbReference type="GeneID" id="37170498"/>
<keyword evidence="1" id="KW-0812">Transmembrane</keyword>
<name>A0A8T8WKA4_ASPJA</name>
<dbReference type="Proteomes" id="UP000249497">
    <property type="component" value="Unassembled WGS sequence"/>
</dbReference>
<protein>
    <submittedName>
        <fullName evidence="2">Uncharacterized protein</fullName>
    </submittedName>
</protein>
<evidence type="ECO:0000256" key="1">
    <source>
        <dbReference type="SAM" id="Phobius"/>
    </source>
</evidence>
<reference evidence="2 3" key="1">
    <citation type="submission" date="2018-02" db="EMBL/GenBank/DDBJ databases">
        <title>The genomes of Aspergillus section Nigri reveals drivers in fungal speciation.</title>
        <authorList>
            <consortium name="DOE Joint Genome Institute"/>
            <person name="Vesth T.C."/>
            <person name="Nybo J."/>
            <person name="Theobald S."/>
            <person name="Brandl J."/>
            <person name="Frisvad J.C."/>
            <person name="Nielsen K.F."/>
            <person name="Lyhne E.K."/>
            <person name="Kogle M.E."/>
            <person name="Kuo A."/>
            <person name="Riley R."/>
            <person name="Clum A."/>
            <person name="Nolan M."/>
            <person name="Lipzen A."/>
            <person name="Salamov A."/>
            <person name="Henrissat B."/>
            <person name="Wiebenga A."/>
            <person name="De vries R.P."/>
            <person name="Grigoriev I.V."/>
            <person name="Mortensen U.H."/>
            <person name="Andersen M.R."/>
            <person name="Baker S.E."/>
        </authorList>
    </citation>
    <scope>NUCLEOTIDE SEQUENCE [LARGE SCALE GENOMIC DNA]</scope>
    <source>
        <strain evidence="2 3">CBS 114.51</strain>
    </source>
</reference>
<organism evidence="2 3">
    <name type="scientific">Aspergillus japonicus CBS 114.51</name>
    <dbReference type="NCBI Taxonomy" id="1448312"/>
    <lineage>
        <taxon>Eukaryota</taxon>
        <taxon>Fungi</taxon>
        <taxon>Dikarya</taxon>
        <taxon>Ascomycota</taxon>
        <taxon>Pezizomycotina</taxon>
        <taxon>Eurotiomycetes</taxon>
        <taxon>Eurotiomycetidae</taxon>
        <taxon>Eurotiales</taxon>
        <taxon>Aspergillaceae</taxon>
        <taxon>Aspergillus</taxon>
        <taxon>Aspergillus subgen. Circumdati</taxon>
    </lineage>
</organism>
<dbReference type="RefSeq" id="XP_025522159.1">
    <property type="nucleotide sequence ID" value="XM_025666806.1"/>
</dbReference>
<keyword evidence="3" id="KW-1185">Reference proteome</keyword>
<accession>A0A8T8WKA4</accession>
<dbReference type="AlphaFoldDB" id="A0A8T8WKA4"/>
<gene>
    <name evidence="2" type="ORF">BO86DRAFT_20801</name>
</gene>
<dbReference type="EMBL" id="KZ824877">
    <property type="protein sequence ID" value="RAH76265.1"/>
    <property type="molecule type" value="Genomic_DNA"/>
</dbReference>
<keyword evidence="1" id="KW-1133">Transmembrane helix</keyword>
<keyword evidence="1" id="KW-0472">Membrane</keyword>
<feature type="transmembrane region" description="Helical" evidence="1">
    <location>
        <begin position="53"/>
        <end position="72"/>
    </location>
</feature>
<evidence type="ECO:0000313" key="2">
    <source>
        <dbReference type="EMBL" id="RAH76265.1"/>
    </source>
</evidence>
<sequence>MPYHRPFLWRIAFSVGVVIWIVGIVYLVVLVGGMMGCRRYVSASTRRRRRRRWLWWWHWLICELDGLHNMGMGLEVWARLSYRLVPGWLLSLRSPAMSYVGLKTRFP</sequence>
<proteinExistence type="predicted"/>
<evidence type="ECO:0000313" key="3">
    <source>
        <dbReference type="Proteomes" id="UP000249497"/>
    </source>
</evidence>
<feature type="transmembrane region" description="Helical" evidence="1">
    <location>
        <begin position="12"/>
        <end position="32"/>
    </location>
</feature>